<dbReference type="SUPFAM" id="SSF54076">
    <property type="entry name" value="RNase A-like"/>
    <property type="match status" value="1"/>
</dbReference>
<feature type="chain" id="PRO_5044513638" evidence="8">
    <location>
        <begin position="29"/>
        <end position="154"/>
    </location>
</feature>
<dbReference type="GO" id="GO:0050830">
    <property type="term" value="P:defense response to Gram-positive bacterium"/>
    <property type="evidence" value="ECO:0007669"/>
    <property type="project" value="TreeGrafter"/>
</dbReference>
<evidence type="ECO:0000256" key="5">
    <source>
        <dbReference type="ARBA" id="ARBA00022759"/>
    </source>
</evidence>
<dbReference type="InterPro" id="IPR023412">
    <property type="entry name" value="RNaseA_domain"/>
</dbReference>
<evidence type="ECO:0000256" key="1">
    <source>
        <dbReference type="ARBA" id="ARBA00004613"/>
    </source>
</evidence>
<keyword evidence="6 8" id="KW-0378">Hydrolase</keyword>
<proteinExistence type="inferred from homology"/>
<dbReference type="PRINTS" id="PR00794">
    <property type="entry name" value="RIBONUCLEASE"/>
</dbReference>
<evidence type="ECO:0000313" key="12">
    <source>
        <dbReference type="Proteomes" id="UP000694425"/>
    </source>
</evidence>
<dbReference type="CDD" id="cd06265">
    <property type="entry name" value="RNase_A_canonical"/>
    <property type="match status" value="1"/>
</dbReference>
<dbReference type="PANTHER" id="PTHR11437">
    <property type="entry name" value="RIBONUCLEASE"/>
    <property type="match status" value="1"/>
</dbReference>
<keyword evidence="4 8" id="KW-0540">Nuclease</keyword>
<dbReference type="GO" id="GO:0005576">
    <property type="term" value="C:extracellular region"/>
    <property type="evidence" value="ECO:0007669"/>
    <property type="project" value="UniProtKB-SubCell"/>
</dbReference>
<dbReference type="Gene3D" id="3.10.130.10">
    <property type="entry name" value="Ribonuclease A-like domain"/>
    <property type="match status" value="1"/>
</dbReference>
<dbReference type="PANTHER" id="PTHR11437:SF24">
    <property type="entry name" value="RIBONUCLEASE PANCREATIC"/>
    <property type="match status" value="1"/>
</dbReference>
<accession>A0A0A7ALK5</accession>
<gene>
    <name evidence="10" type="primary">RNASE1</name>
    <name evidence="11" type="synonym">LOC122892926</name>
</gene>
<dbReference type="AlphaFoldDB" id="A0A0A7ALK5"/>
<name>A0A0A7ALK5_NEOVI</name>
<evidence type="ECO:0000259" key="9">
    <source>
        <dbReference type="SMART" id="SM00092"/>
    </source>
</evidence>
<dbReference type="GO" id="GO:0016787">
    <property type="term" value="F:hydrolase activity"/>
    <property type="evidence" value="ECO:0007669"/>
    <property type="project" value="UniProtKB-KW"/>
</dbReference>
<dbReference type="GO" id="GO:0004540">
    <property type="term" value="F:RNA nuclease activity"/>
    <property type="evidence" value="ECO:0007669"/>
    <property type="project" value="UniProtKB-ARBA"/>
</dbReference>
<dbReference type="GO" id="GO:0004519">
    <property type="term" value="F:endonuclease activity"/>
    <property type="evidence" value="ECO:0007669"/>
    <property type="project" value="UniProtKB-KW"/>
</dbReference>
<sequence>MAQERFFILFPPLVLVLLVLGCVQPSLAKESQAEKFQRQHMDPNTSTVTAGYCNEMMKRRSMTVGQCKPVNTFIHEPLHKVEAICSQENVRCKNGKSNCYKSSSKMRITDCRLKKGSKYPKCDYETQQLQKSIIVACTYRQIHVPELVHFDGSV</sequence>
<dbReference type="EMBL" id="KC884977">
    <property type="protein sequence ID" value="AHI58751.1"/>
    <property type="molecule type" value="Genomic_DNA"/>
</dbReference>
<feature type="domain" description="Ribonuclease A-domain" evidence="9">
    <location>
        <begin position="29"/>
        <end position="154"/>
    </location>
</feature>
<dbReference type="InterPro" id="IPR001427">
    <property type="entry name" value="RNaseA"/>
</dbReference>
<dbReference type="Ensembl" id="ENSNVIT00000011370.1">
    <property type="protein sequence ID" value="ENSNVIP00000009721.1"/>
    <property type="gene ID" value="ENSNVIG00000007699.1"/>
</dbReference>
<dbReference type="PROSITE" id="PS51257">
    <property type="entry name" value="PROKAR_LIPOPROTEIN"/>
    <property type="match status" value="1"/>
</dbReference>
<dbReference type="GeneTree" id="ENSGT00940000160869"/>
<comment type="subcellular location">
    <subcellularLocation>
        <location evidence="1">Secreted</location>
    </subcellularLocation>
</comment>
<dbReference type="FunFam" id="3.10.130.10:FF:000001">
    <property type="entry name" value="Ribonuclease pancreatic"/>
    <property type="match status" value="1"/>
</dbReference>
<evidence type="ECO:0000313" key="10">
    <source>
        <dbReference type="EMBL" id="AHI58751.1"/>
    </source>
</evidence>
<organism evidence="10">
    <name type="scientific">Neovison vison</name>
    <name type="common">American mink</name>
    <name type="synonym">Mustela vison</name>
    <dbReference type="NCBI Taxonomy" id="452646"/>
    <lineage>
        <taxon>Eukaryota</taxon>
        <taxon>Metazoa</taxon>
        <taxon>Chordata</taxon>
        <taxon>Craniata</taxon>
        <taxon>Vertebrata</taxon>
        <taxon>Euteleostomi</taxon>
        <taxon>Mammalia</taxon>
        <taxon>Eutheria</taxon>
        <taxon>Laurasiatheria</taxon>
        <taxon>Carnivora</taxon>
        <taxon>Caniformia</taxon>
        <taxon>Musteloidea</taxon>
        <taxon>Mustelidae</taxon>
        <taxon>Mustelinae</taxon>
        <taxon>Neogale</taxon>
    </lineage>
</organism>
<evidence type="ECO:0000256" key="7">
    <source>
        <dbReference type="ARBA" id="ARBA00023157"/>
    </source>
</evidence>
<reference evidence="11" key="2">
    <citation type="submission" date="2025-05" db="UniProtKB">
        <authorList>
            <consortium name="Ensembl"/>
        </authorList>
    </citation>
    <scope>IDENTIFICATION</scope>
</reference>
<feature type="signal peptide" evidence="8">
    <location>
        <begin position="1"/>
        <end position="28"/>
    </location>
</feature>
<comment type="similarity">
    <text evidence="2 8">Belongs to the pancreatic ribonuclease family.</text>
</comment>
<protein>
    <submittedName>
        <fullName evidence="10">Pancreatic ribonuclease</fullName>
    </submittedName>
    <submittedName>
        <fullName evidence="11">Ribonuclease A family member 1, pancreatic</fullName>
    </submittedName>
</protein>
<reference evidence="10" key="1">
    <citation type="submission" date="2013-04" db="EMBL/GenBank/DDBJ databases">
        <title>Gene duplication and functional diversification of Musteloidea (order Carnivora) Ribonuclease Gene.</title>
        <authorList>
            <person name="Yu L."/>
            <person name="Liu J."/>
            <person name="Zhang Y.-P."/>
        </authorList>
    </citation>
    <scope>NUCLEOTIDE SEQUENCE</scope>
    <source>
        <strain evidence="10">12N4true</strain>
    </source>
</reference>
<keyword evidence="12" id="KW-1185">Reference proteome</keyword>
<keyword evidence="3" id="KW-0964">Secreted</keyword>
<keyword evidence="7" id="KW-1015">Disulfide bond</keyword>
<keyword evidence="8" id="KW-0732">Signal</keyword>
<dbReference type="InterPro" id="IPR036816">
    <property type="entry name" value="RNaseA-like_dom_sf"/>
</dbReference>
<evidence type="ECO:0000313" key="11">
    <source>
        <dbReference type="Ensembl" id="ENSNVIP00000009721.1"/>
    </source>
</evidence>
<evidence type="ECO:0000256" key="2">
    <source>
        <dbReference type="ARBA" id="ARBA00005600"/>
    </source>
</evidence>
<evidence type="ECO:0000256" key="4">
    <source>
        <dbReference type="ARBA" id="ARBA00022722"/>
    </source>
</evidence>
<dbReference type="SMART" id="SM00092">
    <property type="entry name" value="RNAse_Pc"/>
    <property type="match status" value="1"/>
</dbReference>
<keyword evidence="5 8" id="KW-0255">Endonuclease</keyword>
<dbReference type="Pfam" id="PF00074">
    <property type="entry name" value="RnaseA"/>
    <property type="match status" value="1"/>
</dbReference>
<dbReference type="GO" id="GO:0003676">
    <property type="term" value="F:nucleic acid binding"/>
    <property type="evidence" value="ECO:0007669"/>
    <property type="project" value="InterPro"/>
</dbReference>
<evidence type="ECO:0000256" key="6">
    <source>
        <dbReference type="ARBA" id="ARBA00022801"/>
    </source>
</evidence>
<evidence type="ECO:0000256" key="8">
    <source>
        <dbReference type="RuleBase" id="RU000651"/>
    </source>
</evidence>
<dbReference type="Proteomes" id="UP000694425">
    <property type="component" value="Unplaced"/>
</dbReference>
<dbReference type="PROSITE" id="PS00127">
    <property type="entry name" value="RNASE_PANCREATIC"/>
    <property type="match status" value="1"/>
</dbReference>
<evidence type="ECO:0000256" key="3">
    <source>
        <dbReference type="ARBA" id="ARBA00022525"/>
    </source>
</evidence>
<dbReference type="InterPro" id="IPR023411">
    <property type="entry name" value="RNaseA_AS"/>
</dbReference>